<dbReference type="RefSeq" id="XP_011396259.1">
    <property type="nucleotide sequence ID" value="XM_011397957.1"/>
</dbReference>
<reference evidence="1 2" key="1">
    <citation type="journal article" date="2014" name="BMC Genomics">
        <title>Oil accumulation mechanisms of the oleaginous microalga Chlorella protothecoides revealed through its genome, transcriptomes, and proteomes.</title>
        <authorList>
            <person name="Gao C."/>
            <person name="Wang Y."/>
            <person name="Shen Y."/>
            <person name="Yan D."/>
            <person name="He X."/>
            <person name="Dai J."/>
            <person name="Wu Q."/>
        </authorList>
    </citation>
    <scope>NUCLEOTIDE SEQUENCE [LARGE SCALE GENOMIC DNA]</scope>
    <source>
        <strain evidence="1 2">0710</strain>
    </source>
</reference>
<evidence type="ECO:0000313" key="1">
    <source>
        <dbReference type="EMBL" id="KFM23389.1"/>
    </source>
</evidence>
<name>A0A087SCD5_AUXPR</name>
<sequence length="184" mass="19782">MYSVDASDVLTLLFQEPYNQQSFQGQAAQHTCIQTPDIHFPPHSRATHPRPLATFVLRPDPPHLPSPHLDPVIGDAQAVPEGDAGCPAQLLADELVVRVAAAHALRPRDVADGGALAIEPQHHLHHAIHADHLVAPQIQRAREVRLGDAQDALHAVVDESEGPGLQAVAPHLQLVLGRQHLGGK</sequence>
<gene>
    <name evidence="1" type="ORF">F751_1085</name>
</gene>
<keyword evidence="2" id="KW-1185">Reference proteome</keyword>
<proteinExistence type="predicted"/>
<dbReference type="EMBL" id="KL662090">
    <property type="protein sequence ID" value="KFM23389.1"/>
    <property type="molecule type" value="Genomic_DNA"/>
</dbReference>
<accession>A0A087SCD5</accession>
<evidence type="ECO:0000313" key="2">
    <source>
        <dbReference type="Proteomes" id="UP000028924"/>
    </source>
</evidence>
<dbReference type="Proteomes" id="UP000028924">
    <property type="component" value="Unassembled WGS sequence"/>
</dbReference>
<dbReference type="GeneID" id="23612476"/>
<organism evidence="1 2">
    <name type="scientific">Auxenochlorella protothecoides</name>
    <name type="common">Green microalga</name>
    <name type="synonym">Chlorella protothecoides</name>
    <dbReference type="NCBI Taxonomy" id="3075"/>
    <lineage>
        <taxon>Eukaryota</taxon>
        <taxon>Viridiplantae</taxon>
        <taxon>Chlorophyta</taxon>
        <taxon>core chlorophytes</taxon>
        <taxon>Trebouxiophyceae</taxon>
        <taxon>Chlorellales</taxon>
        <taxon>Chlorellaceae</taxon>
        <taxon>Auxenochlorella</taxon>
    </lineage>
</organism>
<protein>
    <submittedName>
        <fullName evidence="1">Uncharacterized protein</fullName>
    </submittedName>
</protein>
<dbReference type="KEGG" id="apro:F751_1085"/>
<dbReference type="AlphaFoldDB" id="A0A087SCD5"/>